<comment type="subcellular location">
    <subcellularLocation>
        <location evidence="1">Nucleus</location>
    </subcellularLocation>
</comment>
<dbReference type="EMBL" id="JAFIMR010000054">
    <property type="protein sequence ID" value="KAI1854320.1"/>
    <property type="molecule type" value="Genomic_DNA"/>
</dbReference>
<dbReference type="Pfam" id="PF11951">
    <property type="entry name" value="Fungal_trans_2"/>
    <property type="match status" value="1"/>
</dbReference>
<accession>A0A9Q0AJG4</accession>
<dbReference type="GO" id="GO:0003700">
    <property type="term" value="F:DNA-binding transcription factor activity"/>
    <property type="evidence" value="ECO:0007669"/>
    <property type="project" value="TreeGrafter"/>
</dbReference>
<gene>
    <name evidence="3" type="ORF">JX265_012489</name>
</gene>
<sequence>MQFKVAALQALSASAKVATQGPLEAAQHVATCMLLCSFEILLPSESSGEWLWYIRGAMEIVQSALLMQHVNESDIGSLLDWVYYHHAVSQFATFHWRHKSVVLSATDAATADLGGNRLLPFAKESPVSPSPRPTYAILNLLSEVCDTLLDPSDPASHDERYKDRLKALEWRIRNLPPASPPQDATSLEMSADVQLPVELYQTATLVYLLRASQSPWEPPADLDSVIDRAFAGPIQAPACEHFFPMFILACEARTDGQRVAILDLLDRTERNDHMRSMKGFRAEIQSFWVQQDLNADSDLVLNYVGVMKAVVSSNKALPSYA</sequence>
<name>A0A9Q0AJG4_9PEZI</name>
<dbReference type="Proteomes" id="UP000829685">
    <property type="component" value="Unassembled WGS sequence"/>
</dbReference>
<organism evidence="3 4">
    <name type="scientific">Neoarthrinium moseri</name>
    <dbReference type="NCBI Taxonomy" id="1658444"/>
    <lineage>
        <taxon>Eukaryota</taxon>
        <taxon>Fungi</taxon>
        <taxon>Dikarya</taxon>
        <taxon>Ascomycota</taxon>
        <taxon>Pezizomycotina</taxon>
        <taxon>Sordariomycetes</taxon>
        <taxon>Xylariomycetidae</taxon>
        <taxon>Amphisphaeriales</taxon>
        <taxon>Apiosporaceae</taxon>
        <taxon>Neoarthrinium</taxon>
    </lineage>
</organism>
<reference evidence="3" key="1">
    <citation type="submission" date="2021-03" db="EMBL/GenBank/DDBJ databases">
        <title>Revisited historic fungal species revealed as producer of novel bioactive compounds through whole genome sequencing and comparative genomics.</title>
        <authorList>
            <person name="Vignolle G.A."/>
            <person name="Hochenegger N."/>
            <person name="Mach R.L."/>
            <person name="Mach-Aigner A.R."/>
            <person name="Javad Rahimi M."/>
            <person name="Salim K.A."/>
            <person name="Chan C.M."/>
            <person name="Lim L.B.L."/>
            <person name="Cai F."/>
            <person name="Druzhinina I.S."/>
            <person name="U'Ren J.M."/>
            <person name="Derntl C."/>
        </authorList>
    </citation>
    <scope>NUCLEOTIDE SEQUENCE</scope>
    <source>
        <strain evidence="3">TUCIM 5799</strain>
    </source>
</reference>
<keyword evidence="2" id="KW-0539">Nucleus</keyword>
<comment type="caution">
    <text evidence="3">The sequence shown here is derived from an EMBL/GenBank/DDBJ whole genome shotgun (WGS) entry which is preliminary data.</text>
</comment>
<dbReference type="PANTHER" id="PTHR37534:SF39">
    <property type="entry name" value="TRANSCRIPTION FACTOR DOMAIN-CONTAINING PROTEIN"/>
    <property type="match status" value="1"/>
</dbReference>
<proteinExistence type="predicted"/>
<dbReference type="GO" id="GO:0045944">
    <property type="term" value="P:positive regulation of transcription by RNA polymerase II"/>
    <property type="evidence" value="ECO:0007669"/>
    <property type="project" value="TreeGrafter"/>
</dbReference>
<dbReference type="GO" id="GO:0000976">
    <property type="term" value="F:transcription cis-regulatory region binding"/>
    <property type="evidence" value="ECO:0007669"/>
    <property type="project" value="TreeGrafter"/>
</dbReference>
<keyword evidence="4" id="KW-1185">Reference proteome</keyword>
<evidence type="ECO:0000313" key="4">
    <source>
        <dbReference type="Proteomes" id="UP000829685"/>
    </source>
</evidence>
<evidence type="ECO:0000256" key="1">
    <source>
        <dbReference type="ARBA" id="ARBA00004123"/>
    </source>
</evidence>
<dbReference type="AlphaFoldDB" id="A0A9Q0AJG4"/>
<protein>
    <submittedName>
        <fullName evidence="3">Uncharacterized protein</fullName>
    </submittedName>
</protein>
<dbReference type="PANTHER" id="PTHR37534">
    <property type="entry name" value="TRANSCRIPTIONAL ACTIVATOR PROTEIN UGA3"/>
    <property type="match status" value="1"/>
</dbReference>
<dbReference type="InterPro" id="IPR021858">
    <property type="entry name" value="Fun_TF"/>
</dbReference>
<evidence type="ECO:0000256" key="2">
    <source>
        <dbReference type="ARBA" id="ARBA00023242"/>
    </source>
</evidence>
<dbReference type="GO" id="GO:0005634">
    <property type="term" value="C:nucleus"/>
    <property type="evidence" value="ECO:0007669"/>
    <property type="project" value="UniProtKB-SubCell"/>
</dbReference>
<evidence type="ECO:0000313" key="3">
    <source>
        <dbReference type="EMBL" id="KAI1854320.1"/>
    </source>
</evidence>